<evidence type="ECO:0000313" key="3">
    <source>
        <dbReference type="EMBL" id="KGN33411.1"/>
    </source>
</evidence>
<evidence type="ECO:0000256" key="1">
    <source>
        <dbReference type="SAM" id="MobiDB-lite"/>
    </source>
</evidence>
<reference evidence="3 4" key="1">
    <citation type="submission" date="2013-08" db="EMBL/GenBank/DDBJ databases">
        <title>The genome sequence of Knoellia sinensis.</title>
        <authorList>
            <person name="Zhu W."/>
            <person name="Wang G."/>
        </authorList>
    </citation>
    <scope>NUCLEOTIDE SEQUENCE [LARGE SCALE GENOMIC DNA]</scope>
    <source>
        <strain evidence="3 4">KCTC 19936</strain>
    </source>
</reference>
<dbReference type="PANTHER" id="PTHR43784">
    <property type="entry name" value="GDSL-LIKE LIPASE/ACYLHYDROLASE, PUTATIVE (AFU_ORTHOLOGUE AFUA_2G00820)-RELATED"/>
    <property type="match status" value="1"/>
</dbReference>
<dbReference type="InterPro" id="IPR036514">
    <property type="entry name" value="SGNH_hydro_sf"/>
</dbReference>
<comment type="caution">
    <text evidence="3">The sequence shown here is derived from an EMBL/GenBank/DDBJ whole genome shotgun (WGS) entry which is preliminary data.</text>
</comment>
<dbReference type="Proteomes" id="UP000030002">
    <property type="component" value="Unassembled WGS sequence"/>
</dbReference>
<accession>A0A0A0JCP8</accession>
<gene>
    <name evidence="3" type="ORF">N802_15190</name>
</gene>
<feature type="domain" description="SGNH hydrolase-type esterase" evidence="2">
    <location>
        <begin position="62"/>
        <end position="231"/>
    </location>
</feature>
<dbReference type="CDD" id="cd00229">
    <property type="entry name" value="SGNH_hydrolase"/>
    <property type="match status" value="1"/>
</dbReference>
<dbReference type="eggNOG" id="COG2755">
    <property type="taxonomic scope" value="Bacteria"/>
</dbReference>
<dbReference type="OrthoDB" id="8215557at2"/>
<evidence type="ECO:0000259" key="2">
    <source>
        <dbReference type="Pfam" id="PF13472"/>
    </source>
</evidence>
<dbReference type="STRING" id="1385520.N802_15190"/>
<dbReference type="AlphaFoldDB" id="A0A0A0JCP8"/>
<sequence length="247" mass="25261">MNRRLENGALAGLLVLTLVLVGFSLRSRDATSDAPPAAPRQSASGSPTASPSRPAAGGSVVFLGDSVAEGKSATAQNKRWTALVATHLGLTEVNLGHARTGYLRAGPDGSCGDRACPNFQNSVQAVVEAKPTTVVVSGGGNDTGMGEQEVAAAVSNTLTSLRAALPEATIYVVNPWWDLRPVPDDLAPLTETVQEASKKATATFLDTQQPLVGQPDLMVDGSTNPNDAGHSALARAVIASIGQTPSG</sequence>
<dbReference type="InterPro" id="IPR013830">
    <property type="entry name" value="SGNH_hydro"/>
</dbReference>
<protein>
    <recommendedName>
        <fullName evidence="2">SGNH hydrolase-type esterase domain-containing protein</fullName>
    </recommendedName>
</protein>
<dbReference type="InterPro" id="IPR053140">
    <property type="entry name" value="GDSL_Rv0518-like"/>
</dbReference>
<dbReference type="Pfam" id="PF13472">
    <property type="entry name" value="Lipase_GDSL_2"/>
    <property type="match status" value="1"/>
</dbReference>
<proteinExistence type="predicted"/>
<dbReference type="SUPFAM" id="SSF52266">
    <property type="entry name" value="SGNH hydrolase"/>
    <property type="match status" value="1"/>
</dbReference>
<organism evidence="3 4">
    <name type="scientific">Knoellia sinensis KCTC 19936</name>
    <dbReference type="NCBI Taxonomy" id="1385520"/>
    <lineage>
        <taxon>Bacteria</taxon>
        <taxon>Bacillati</taxon>
        <taxon>Actinomycetota</taxon>
        <taxon>Actinomycetes</taxon>
        <taxon>Micrococcales</taxon>
        <taxon>Intrasporangiaceae</taxon>
        <taxon>Knoellia</taxon>
    </lineage>
</organism>
<feature type="region of interest" description="Disordered" evidence="1">
    <location>
        <begin position="29"/>
        <end position="57"/>
    </location>
</feature>
<feature type="compositionally biased region" description="Polar residues" evidence="1">
    <location>
        <begin position="41"/>
        <end position="51"/>
    </location>
</feature>
<keyword evidence="4" id="KW-1185">Reference proteome</keyword>
<dbReference type="RefSeq" id="WP_052109585.1">
    <property type="nucleotide sequence ID" value="NZ_AVPJ01000004.1"/>
</dbReference>
<dbReference type="PANTHER" id="PTHR43784:SF2">
    <property type="entry name" value="GDSL-LIKE LIPASE_ACYLHYDROLASE, PUTATIVE (AFU_ORTHOLOGUE AFUA_2G00820)-RELATED"/>
    <property type="match status" value="1"/>
</dbReference>
<dbReference type="Gene3D" id="3.40.50.1110">
    <property type="entry name" value="SGNH hydrolase"/>
    <property type="match status" value="1"/>
</dbReference>
<name>A0A0A0JCP8_9MICO</name>
<dbReference type="EMBL" id="AVPJ01000004">
    <property type="protein sequence ID" value="KGN33411.1"/>
    <property type="molecule type" value="Genomic_DNA"/>
</dbReference>
<evidence type="ECO:0000313" key="4">
    <source>
        <dbReference type="Proteomes" id="UP000030002"/>
    </source>
</evidence>